<proteinExistence type="predicted"/>
<reference evidence="2 3" key="1">
    <citation type="submission" date="2018-03" db="EMBL/GenBank/DDBJ databases">
        <title>The uncultured portion of the human microbiome is neutrally assembled.</title>
        <authorList>
            <person name="Jeraldo P."/>
            <person name="Boardman L."/>
            <person name="White B.A."/>
            <person name="Nelson H."/>
            <person name="Goldenfeld N."/>
            <person name="Chia N."/>
        </authorList>
    </citation>
    <scope>NUCLEOTIDE SEQUENCE [LARGE SCALE GENOMIC DNA]</scope>
    <source>
        <strain evidence="2">CIM:MAG 903</strain>
    </source>
</reference>
<dbReference type="Gene3D" id="1.10.720.30">
    <property type="entry name" value="SAP domain"/>
    <property type="match status" value="1"/>
</dbReference>
<evidence type="ECO:0000313" key="2">
    <source>
        <dbReference type="EMBL" id="PWL55285.1"/>
    </source>
</evidence>
<dbReference type="InterPro" id="IPR025856">
    <property type="entry name" value="HeH/LEM_domain"/>
</dbReference>
<protein>
    <recommendedName>
        <fullName evidence="1">HeH/LEM domain-containing protein</fullName>
    </recommendedName>
</protein>
<evidence type="ECO:0000313" key="3">
    <source>
        <dbReference type="Proteomes" id="UP000246114"/>
    </source>
</evidence>
<name>A0A316MDU0_9CLOT</name>
<organism evidence="2 3">
    <name type="scientific">Clostridium cadaveris</name>
    <dbReference type="NCBI Taxonomy" id="1529"/>
    <lineage>
        <taxon>Bacteria</taxon>
        <taxon>Bacillati</taxon>
        <taxon>Bacillota</taxon>
        <taxon>Clostridia</taxon>
        <taxon>Eubacteriales</taxon>
        <taxon>Clostridiaceae</taxon>
        <taxon>Clostridium</taxon>
    </lineage>
</organism>
<evidence type="ECO:0000259" key="1">
    <source>
        <dbReference type="Pfam" id="PF12949"/>
    </source>
</evidence>
<feature type="domain" description="HeH/LEM" evidence="1">
    <location>
        <begin position="29"/>
        <end position="57"/>
    </location>
</feature>
<dbReference type="AlphaFoldDB" id="A0A316MDU0"/>
<dbReference type="Proteomes" id="UP000246114">
    <property type="component" value="Unassembled WGS sequence"/>
</dbReference>
<dbReference type="CDD" id="cd12935">
    <property type="entry name" value="LEM_like"/>
    <property type="match status" value="1"/>
</dbReference>
<dbReference type="InterPro" id="IPR036361">
    <property type="entry name" value="SAP_dom_sf"/>
</dbReference>
<dbReference type="EMBL" id="QAMZ01000008">
    <property type="protein sequence ID" value="PWL55285.1"/>
    <property type="molecule type" value="Genomic_DNA"/>
</dbReference>
<dbReference type="Pfam" id="PF12949">
    <property type="entry name" value="HeH"/>
    <property type="match status" value="1"/>
</dbReference>
<sequence>MPATELNNDEAELVEDVEEPQVQELDYETLTVAELKDIATEKGIEFDSKIRKAELIEKLG</sequence>
<accession>A0A316MDU0</accession>
<gene>
    <name evidence="2" type="ORF">DBY38_02160</name>
</gene>
<comment type="caution">
    <text evidence="2">The sequence shown here is derived from an EMBL/GenBank/DDBJ whole genome shotgun (WGS) entry which is preliminary data.</text>
</comment>